<comment type="caution">
    <text evidence="3">The sequence shown here is derived from an EMBL/GenBank/DDBJ whole genome shotgun (WGS) entry which is preliminary data.</text>
</comment>
<feature type="transmembrane region" description="Helical" evidence="1">
    <location>
        <begin position="262"/>
        <end position="282"/>
    </location>
</feature>
<sequence>MVLFGFYPAARSATNQAKIIPGKGLVFTGNSMVFSNDIFRSIHREEDNFSLFLRMTPVYPERLRFGIILQIYNRETNEGITIGQWGTSLMVLSDQDYSNRNRTPKIYGDLGKEEDLKQIGIHSDNKGTSLVVNSSQIAAHRELRLSLPLPAEKNTIILGNGMNGTTPWSGELSSLAIYSGNNETADFDFATIDSAGFQVFSVPGQIKDLDPEVLGFPSFSTLGSAVMSLDVFMNFFGFIPLGILLSLNLYRNGWLSRRKALFISGILTLFFSLSIEISQVWIPGRDSSLLDLILNSAGGFLGAALYYTFSGKKSQ</sequence>
<dbReference type="NCBIfam" id="NF037970">
    <property type="entry name" value="vanZ_1"/>
    <property type="match status" value="1"/>
</dbReference>
<dbReference type="InterPro" id="IPR006976">
    <property type="entry name" value="VanZ-like"/>
</dbReference>
<accession>A0A841R6J0</accession>
<organism evidence="3 4">
    <name type="scientific">Spirochaeta isovalerica</name>
    <dbReference type="NCBI Taxonomy" id="150"/>
    <lineage>
        <taxon>Bacteria</taxon>
        <taxon>Pseudomonadati</taxon>
        <taxon>Spirochaetota</taxon>
        <taxon>Spirochaetia</taxon>
        <taxon>Spirochaetales</taxon>
        <taxon>Spirochaetaceae</taxon>
        <taxon>Spirochaeta</taxon>
    </lineage>
</organism>
<name>A0A841R6J0_9SPIO</name>
<feature type="domain" description="VanZ-like" evidence="2">
    <location>
        <begin position="224"/>
        <end position="309"/>
    </location>
</feature>
<dbReference type="PANTHER" id="PTHR28008:SF1">
    <property type="entry name" value="DOMAIN PROTEIN, PUTATIVE (AFU_ORTHOLOGUE AFUA_3G10980)-RELATED"/>
    <property type="match status" value="1"/>
</dbReference>
<dbReference type="RefSeq" id="WP_184742180.1">
    <property type="nucleotide sequence ID" value="NZ_JACHGJ010000001.1"/>
</dbReference>
<dbReference type="Proteomes" id="UP000587760">
    <property type="component" value="Unassembled WGS sequence"/>
</dbReference>
<dbReference type="PANTHER" id="PTHR28008">
    <property type="entry name" value="DOMAIN PROTEIN, PUTATIVE (AFU_ORTHOLOGUE AFUA_3G10980)-RELATED"/>
    <property type="match status" value="1"/>
</dbReference>
<gene>
    <name evidence="3" type="ORF">HNR50_000021</name>
</gene>
<dbReference type="Pfam" id="PF04892">
    <property type="entry name" value="VanZ"/>
    <property type="match status" value="1"/>
</dbReference>
<keyword evidence="4" id="KW-1185">Reference proteome</keyword>
<evidence type="ECO:0000259" key="2">
    <source>
        <dbReference type="Pfam" id="PF04892"/>
    </source>
</evidence>
<dbReference type="EMBL" id="JACHGJ010000001">
    <property type="protein sequence ID" value="MBB6478388.1"/>
    <property type="molecule type" value="Genomic_DNA"/>
</dbReference>
<protein>
    <recommendedName>
        <fullName evidence="2">VanZ-like domain-containing protein</fullName>
    </recommendedName>
</protein>
<proteinExistence type="predicted"/>
<reference evidence="3 4" key="1">
    <citation type="submission" date="2020-08" db="EMBL/GenBank/DDBJ databases">
        <title>Genomic Encyclopedia of Type Strains, Phase IV (KMG-IV): sequencing the most valuable type-strain genomes for metagenomic binning, comparative biology and taxonomic classification.</title>
        <authorList>
            <person name="Goeker M."/>
        </authorList>
    </citation>
    <scope>NUCLEOTIDE SEQUENCE [LARGE SCALE GENOMIC DNA]</scope>
    <source>
        <strain evidence="3 4">DSM 2461</strain>
    </source>
</reference>
<evidence type="ECO:0000313" key="4">
    <source>
        <dbReference type="Proteomes" id="UP000587760"/>
    </source>
</evidence>
<keyword evidence="1" id="KW-0812">Transmembrane</keyword>
<feature type="transmembrane region" description="Helical" evidence="1">
    <location>
        <begin position="288"/>
        <end position="309"/>
    </location>
</feature>
<feature type="transmembrane region" description="Helical" evidence="1">
    <location>
        <begin position="231"/>
        <end position="250"/>
    </location>
</feature>
<evidence type="ECO:0000256" key="1">
    <source>
        <dbReference type="SAM" id="Phobius"/>
    </source>
</evidence>
<dbReference type="AlphaFoldDB" id="A0A841R6J0"/>
<keyword evidence="1" id="KW-1133">Transmembrane helix</keyword>
<evidence type="ECO:0000313" key="3">
    <source>
        <dbReference type="EMBL" id="MBB6478388.1"/>
    </source>
</evidence>
<keyword evidence="1" id="KW-0472">Membrane</keyword>